<dbReference type="InterPro" id="IPR025857">
    <property type="entry name" value="MacB_PCD"/>
</dbReference>
<dbReference type="PANTHER" id="PTHR30572">
    <property type="entry name" value="MEMBRANE COMPONENT OF TRANSPORTER-RELATED"/>
    <property type="match status" value="1"/>
</dbReference>
<keyword evidence="11" id="KW-1185">Reference proteome</keyword>
<gene>
    <name evidence="10" type="ORF">FHP91_09590</name>
</gene>
<name>A0A557QW47_9RHOO</name>
<evidence type="ECO:0000256" key="1">
    <source>
        <dbReference type="ARBA" id="ARBA00004651"/>
    </source>
</evidence>
<organism evidence="10 11">
    <name type="scientific">Denitromonas halophila</name>
    <dbReference type="NCBI Taxonomy" id="1629404"/>
    <lineage>
        <taxon>Bacteria</taxon>
        <taxon>Pseudomonadati</taxon>
        <taxon>Pseudomonadota</taxon>
        <taxon>Betaproteobacteria</taxon>
        <taxon>Rhodocyclales</taxon>
        <taxon>Zoogloeaceae</taxon>
        <taxon>Denitromonas</taxon>
    </lineage>
</organism>
<evidence type="ECO:0000256" key="2">
    <source>
        <dbReference type="ARBA" id="ARBA00022475"/>
    </source>
</evidence>
<dbReference type="Pfam" id="PF02687">
    <property type="entry name" value="FtsX"/>
    <property type="match status" value="1"/>
</dbReference>
<comment type="similarity">
    <text evidence="6">Belongs to the ABC-4 integral membrane protein family.</text>
</comment>
<reference evidence="10 11" key="1">
    <citation type="submission" date="2019-07" db="EMBL/GenBank/DDBJ databases">
        <title>The pathways for chlorine oxyanion respiration interact through the shared metabolite chlorate.</title>
        <authorList>
            <person name="Barnum T.P."/>
            <person name="Cheng Y."/>
            <person name="Hill K.A."/>
            <person name="Lucas L.N."/>
            <person name="Carlson H.K."/>
            <person name="Coates J.D."/>
        </authorList>
    </citation>
    <scope>NUCLEOTIDE SEQUENCE [LARGE SCALE GENOMIC DNA]</scope>
    <source>
        <strain evidence="10 11">SFB-3</strain>
    </source>
</reference>
<dbReference type="RefSeq" id="WP_144309383.1">
    <property type="nucleotide sequence ID" value="NZ_VMNK01000007.1"/>
</dbReference>
<keyword evidence="5 7" id="KW-0472">Membrane</keyword>
<protein>
    <submittedName>
        <fullName evidence="10">FtsX-like permease family protein</fullName>
    </submittedName>
</protein>
<sequence>MNPALIPEAVRALGAHPLRTLLAMLGMIIGVGAVVLMLAIGDGARAKVQETIDALGSDLFVVVSGAPTLGGLRYAAGSVPTLDTDDAESIAQLGSVLDTAPTHWGSAQLQFRGTNWPTSVYGSTAAFPLVRNWDLAAGESIDDADVRAARRKVVLGATVATELFGANSPIGETVRINGQPFEVQGVFRAKGQSLSGRDQDDLVFIPLTTAQRQLFGSPFPGAVRFISAKAQPGRLAEAMKDVGALLRQRHRLSGEMEDDFSVRDLTARNEAAAESARAMRLLLGAIASVSLLVGGIGIMNIMLVSVTERTREIGIRMAVGARRRDILGQFLLETLLICLIGGALGAAAGIGGAWLAATLFDMTVVVSATAVIVAFVFAASVGVFFGYYPARKAAALPPAEALRAV</sequence>
<evidence type="ECO:0000313" key="11">
    <source>
        <dbReference type="Proteomes" id="UP000319502"/>
    </source>
</evidence>
<feature type="domain" description="MacB-like periplasmic core" evidence="9">
    <location>
        <begin position="20"/>
        <end position="240"/>
    </location>
</feature>
<dbReference type="PANTHER" id="PTHR30572:SF4">
    <property type="entry name" value="ABC TRANSPORTER PERMEASE YTRF"/>
    <property type="match status" value="1"/>
</dbReference>
<feature type="domain" description="ABC3 transporter permease C-terminal" evidence="8">
    <location>
        <begin position="285"/>
        <end position="398"/>
    </location>
</feature>
<keyword evidence="2" id="KW-1003">Cell membrane</keyword>
<dbReference type="AlphaFoldDB" id="A0A557QW47"/>
<dbReference type="InterPro" id="IPR050250">
    <property type="entry name" value="Macrolide_Exporter_MacB"/>
</dbReference>
<comment type="caution">
    <text evidence="10">The sequence shown here is derived from an EMBL/GenBank/DDBJ whole genome shotgun (WGS) entry which is preliminary data.</text>
</comment>
<keyword evidence="3 7" id="KW-0812">Transmembrane</keyword>
<evidence type="ECO:0000256" key="5">
    <source>
        <dbReference type="ARBA" id="ARBA00023136"/>
    </source>
</evidence>
<evidence type="ECO:0000256" key="7">
    <source>
        <dbReference type="SAM" id="Phobius"/>
    </source>
</evidence>
<dbReference type="EMBL" id="VMNK01000007">
    <property type="protein sequence ID" value="TVO57141.1"/>
    <property type="molecule type" value="Genomic_DNA"/>
</dbReference>
<feature type="transmembrane region" description="Helical" evidence="7">
    <location>
        <begin position="281"/>
        <end position="306"/>
    </location>
</feature>
<evidence type="ECO:0000256" key="4">
    <source>
        <dbReference type="ARBA" id="ARBA00022989"/>
    </source>
</evidence>
<dbReference type="OrthoDB" id="4814201at2"/>
<feature type="transmembrane region" description="Helical" evidence="7">
    <location>
        <begin position="21"/>
        <end position="41"/>
    </location>
</feature>
<evidence type="ECO:0000256" key="3">
    <source>
        <dbReference type="ARBA" id="ARBA00022692"/>
    </source>
</evidence>
<accession>A0A557QW47</accession>
<dbReference type="Proteomes" id="UP000319502">
    <property type="component" value="Unassembled WGS sequence"/>
</dbReference>
<feature type="transmembrane region" description="Helical" evidence="7">
    <location>
        <begin position="362"/>
        <end position="388"/>
    </location>
</feature>
<dbReference type="InterPro" id="IPR003838">
    <property type="entry name" value="ABC3_permease_C"/>
</dbReference>
<comment type="subcellular location">
    <subcellularLocation>
        <location evidence="1">Cell membrane</location>
        <topology evidence="1">Multi-pass membrane protein</topology>
    </subcellularLocation>
</comment>
<evidence type="ECO:0000259" key="8">
    <source>
        <dbReference type="Pfam" id="PF02687"/>
    </source>
</evidence>
<evidence type="ECO:0000259" key="9">
    <source>
        <dbReference type="Pfam" id="PF12704"/>
    </source>
</evidence>
<evidence type="ECO:0000313" key="10">
    <source>
        <dbReference type="EMBL" id="TVO57141.1"/>
    </source>
</evidence>
<dbReference type="Pfam" id="PF12704">
    <property type="entry name" value="MacB_PCD"/>
    <property type="match status" value="1"/>
</dbReference>
<dbReference type="GO" id="GO:0005886">
    <property type="term" value="C:plasma membrane"/>
    <property type="evidence" value="ECO:0007669"/>
    <property type="project" value="UniProtKB-SubCell"/>
</dbReference>
<proteinExistence type="inferred from homology"/>
<dbReference type="GO" id="GO:0022857">
    <property type="term" value="F:transmembrane transporter activity"/>
    <property type="evidence" value="ECO:0007669"/>
    <property type="project" value="TreeGrafter"/>
</dbReference>
<keyword evidence="4 7" id="KW-1133">Transmembrane helix</keyword>
<evidence type="ECO:0000256" key="6">
    <source>
        <dbReference type="ARBA" id="ARBA00038076"/>
    </source>
</evidence>
<feature type="transmembrane region" description="Helical" evidence="7">
    <location>
        <begin position="327"/>
        <end position="356"/>
    </location>
</feature>